<dbReference type="SMART" id="SM00409">
    <property type="entry name" value="IG"/>
    <property type="match status" value="1"/>
</dbReference>
<evidence type="ECO:0000256" key="7">
    <source>
        <dbReference type="ARBA" id="ARBA00038272"/>
    </source>
</evidence>
<dbReference type="Pfam" id="PF07686">
    <property type="entry name" value="V-set"/>
    <property type="match status" value="1"/>
</dbReference>
<dbReference type="Gene3D" id="3.10.100.10">
    <property type="entry name" value="Mannose-Binding Protein A, subunit A"/>
    <property type="match status" value="2"/>
</dbReference>
<dbReference type="EMBL" id="JW869924">
    <property type="protein sequence ID" value="AFP02442.1"/>
    <property type="molecule type" value="mRNA"/>
</dbReference>
<dbReference type="CDD" id="cd03518">
    <property type="entry name" value="Link_domain_HAPLN_module_1"/>
    <property type="match status" value="1"/>
</dbReference>
<dbReference type="OMA" id="AHPRPNC"/>
<feature type="domain" description="Link" evidence="11">
    <location>
        <begin position="257"/>
        <end position="349"/>
    </location>
</feature>
<dbReference type="SMART" id="SM00445">
    <property type="entry name" value="LINK"/>
    <property type="match status" value="2"/>
</dbReference>
<dbReference type="KEGG" id="cmk:103188378"/>
<dbReference type="FunFam" id="3.10.100.10:FF:000002">
    <property type="entry name" value="Hyaluronan proteoglycan link protein 1"/>
    <property type="match status" value="1"/>
</dbReference>
<dbReference type="InterPro" id="IPR000538">
    <property type="entry name" value="Link_dom"/>
</dbReference>
<dbReference type="OrthoDB" id="6431884at2759"/>
<dbReference type="GO" id="GO:0001501">
    <property type="term" value="P:skeletal system development"/>
    <property type="evidence" value="ECO:0007669"/>
    <property type="project" value="TreeGrafter"/>
</dbReference>
<accession>V9KV99</accession>
<dbReference type="GeneTree" id="ENSGT00940000159628"/>
<dbReference type="GO" id="GO:0007417">
    <property type="term" value="P:central nervous system development"/>
    <property type="evidence" value="ECO:0007669"/>
    <property type="project" value="TreeGrafter"/>
</dbReference>
<feature type="chain" id="PRO_5044739578" evidence="9">
    <location>
        <begin position="18"/>
        <end position="351"/>
    </location>
</feature>
<dbReference type="PROSITE" id="PS50835">
    <property type="entry name" value="IG_LIKE"/>
    <property type="match status" value="1"/>
</dbReference>
<evidence type="ECO:0000256" key="3">
    <source>
        <dbReference type="ARBA" id="ARBA00022530"/>
    </source>
</evidence>
<dbReference type="AlphaFoldDB" id="V9KV99"/>
<comment type="caution">
    <text evidence="8">Lacks conserved residue(s) required for the propagation of feature annotation.</text>
</comment>
<protein>
    <submittedName>
        <fullName evidence="13">Hyaluronan and proteoglycan link protein 3</fullName>
    </submittedName>
    <submittedName>
        <fullName evidence="12">Ubiquitin specific peptidase 12</fullName>
    </submittedName>
</protein>
<evidence type="ECO:0000256" key="1">
    <source>
        <dbReference type="ARBA" id="ARBA00004498"/>
    </source>
</evidence>
<dbReference type="SUPFAM" id="SSF48726">
    <property type="entry name" value="Immunoglobulin"/>
    <property type="match status" value="1"/>
</dbReference>
<dbReference type="GeneID" id="103188378"/>
<evidence type="ECO:0000256" key="5">
    <source>
        <dbReference type="ARBA" id="ARBA00023157"/>
    </source>
</evidence>
<dbReference type="CDD" id="cd05877">
    <property type="entry name" value="Ig_LP_like"/>
    <property type="match status" value="1"/>
</dbReference>
<dbReference type="RefSeq" id="XP_007906547.1">
    <property type="nucleotide sequence ID" value="XM_007908356.2"/>
</dbReference>
<keyword evidence="2" id="KW-0964">Secreted</keyword>
<keyword evidence="5 8" id="KW-1015">Disulfide bond</keyword>
<dbReference type="Pfam" id="PF00193">
    <property type="entry name" value="Xlink"/>
    <property type="match status" value="2"/>
</dbReference>
<feature type="domain" description="Ig-like" evidence="10">
    <location>
        <begin position="54"/>
        <end position="150"/>
    </location>
</feature>
<dbReference type="SMART" id="SM00406">
    <property type="entry name" value="IGv"/>
    <property type="match status" value="1"/>
</dbReference>
<dbReference type="GO" id="GO:0005540">
    <property type="term" value="F:hyaluronic acid binding"/>
    <property type="evidence" value="ECO:0007669"/>
    <property type="project" value="UniProtKB-KW"/>
</dbReference>
<dbReference type="GO" id="GO:0045202">
    <property type="term" value="C:synapse"/>
    <property type="evidence" value="ECO:0007669"/>
    <property type="project" value="TreeGrafter"/>
</dbReference>
<dbReference type="Ensembl" id="ENSCMIT00000023855.1">
    <property type="protein sequence ID" value="ENSCMIP00000023454.1"/>
    <property type="gene ID" value="ENSCMIG00000010496.1"/>
</dbReference>
<name>V9KV99_CALMI</name>
<feature type="disulfide bond" evidence="8">
    <location>
        <begin position="302"/>
        <end position="323"/>
    </location>
</feature>
<keyword evidence="3" id="KW-0272">Extracellular matrix</keyword>
<evidence type="ECO:0000259" key="11">
    <source>
        <dbReference type="PROSITE" id="PS50963"/>
    </source>
</evidence>
<dbReference type="PANTHER" id="PTHR22804">
    <property type="entry name" value="AGGRECAN/VERSICAN PROTEOGLYCAN"/>
    <property type="match status" value="1"/>
</dbReference>
<dbReference type="PROSITE" id="PS50963">
    <property type="entry name" value="LINK_2"/>
    <property type="match status" value="2"/>
</dbReference>
<reference evidence="14" key="1">
    <citation type="journal article" date="2006" name="Science">
        <title>Ancient noncoding elements conserved in the human genome.</title>
        <authorList>
            <person name="Venkatesh B."/>
            <person name="Kirkness E.F."/>
            <person name="Loh Y.H."/>
            <person name="Halpern A.L."/>
            <person name="Lee A.P."/>
            <person name="Johnson J."/>
            <person name="Dandona N."/>
            <person name="Viswanathan L.D."/>
            <person name="Tay A."/>
            <person name="Venter J.C."/>
            <person name="Strausberg R.L."/>
            <person name="Brenner S."/>
        </authorList>
    </citation>
    <scope>NUCLEOTIDE SEQUENCE [LARGE SCALE GENOMIC DNA]</scope>
</reference>
<evidence type="ECO:0000256" key="8">
    <source>
        <dbReference type="PROSITE-ProRule" id="PRU00323"/>
    </source>
</evidence>
<dbReference type="GO" id="GO:0010001">
    <property type="term" value="P:glial cell differentiation"/>
    <property type="evidence" value="ECO:0007669"/>
    <property type="project" value="TreeGrafter"/>
</dbReference>
<dbReference type="InterPro" id="IPR013783">
    <property type="entry name" value="Ig-like_fold"/>
</dbReference>
<dbReference type="InterPro" id="IPR036179">
    <property type="entry name" value="Ig-like_dom_sf"/>
</dbReference>
<comment type="subcellular location">
    <subcellularLocation>
        <location evidence="1">Secreted</location>
        <location evidence="1">Extracellular space</location>
        <location evidence="1">Extracellular matrix</location>
    </subcellularLocation>
</comment>
<keyword evidence="6" id="KW-0373">Hyaluronic acid</keyword>
<dbReference type="PROSITE" id="PS01241">
    <property type="entry name" value="LINK_1"/>
    <property type="match status" value="1"/>
</dbReference>
<reference evidence="13" key="4">
    <citation type="submission" date="2025-05" db="UniProtKB">
        <authorList>
            <consortium name="Ensembl"/>
        </authorList>
    </citation>
    <scope>IDENTIFICATION</scope>
</reference>
<dbReference type="GO" id="GO:0072534">
    <property type="term" value="C:perineuronal net"/>
    <property type="evidence" value="ECO:0007669"/>
    <property type="project" value="TreeGrafter"/>
</dbReference>
<dbReference type="InterPro" id="IPR007110">
    <property type="entry name" value="Ig-like_dom"/>
</dbReference>
<dbReference type="FunFam" id="3.10.100.10:FF:000001">
    <property type="entry name" value="Hyaluronan proteoglycan link protein 1"/>
    <property type="match status" value="1"/>
</dbReference>
<dbReference type="InterPro" id="IPR016186">
    <property type="entry name" value="C-type_lectin-like/link_sf"/>
</dbReference>
<reference evidence="14" key="2">
    <citation type="journal article" date="2007" name="PLoS Biol.">
        <title>Survey sequencing and comparative analysis of the elephant shark (Callorhinchus milii) genome.</title>
        <authorList>
            <person name="Venkatesh B."/>
            <person name="Kirkness E.F."/>
            <person name="Loh Y.H."/>
            <person name="Halpern A.L."/>
            <person name="Lee A.P."/>
            <person name="Johnson J."/>
            <person name="Dandona N."/>
            <person name="Viswanathan L.D."/>
            <person name="Tay A."/>
            <person name="Venter J.C."/>
            <person name="Strausberg R.L."/>
            <person name="Brenner S."/>
        </authorList>
    </citation>
    <scope>NUCLEOTIDE SEQUENCE [LARGE SCALE GENOMIC DNA]</scope>
</reference>
<dbReference type="Gene3D" id="2.60.40.10">
    <property type="entry name" value="Immunoglobulins"/>
    <property type="match status" value="1"/>
</dbReference>
<dbReference type="InterPro" id="IPR013106">
    <property type="entry name" value="Ig_V-set"/>
</dbReference>
<dbReference type="GO" id="GO:0007155">
    <property type="term" value="P:cell adhesion"/>
    <property type="evidence" value="ECO:0007669"/>
    <property type="project" value="InterPro"/>
</dbReference>
<dbReference type="PANTHER" id="PTHR22804:SF40">
    <property type="entry name" value="HYALURONAN AND PROTEOGLYCAN LINK PROTEIN 3"/>
    <property type="match status" value="1"/>
</dbReference>
<dbReference type="InterPro" id="IPR050691">
    <property type="entry name" value="Hyaluronan_bind_Proteoglycan"/>
</dbReference>
<dbReference type="SUPFAM" id="SSF56436">
    <property type="entry name" value="C-type lectin-like"/>
    <property type="match status" value="2"/>
</dbReference>
<evidence type="ECO:0000313" key="12">
    <source>
        <dbReference type="EMBL" id="AFP02442.1"/>
    </source>
</evidence>
<evidence type="ECO:0000256" key="6">
    <source>
        <dbReference type="ARBA" id="ARBA00023290"/>
    </source>
</evidence>
<proteinExistence type="evidence at transcript level"/>
<dbReference type="PRINTS" id="PR01265">
    <property type="entry name" value="LINKMODULE"/>
</dbReference>
<organism evidence="12">
    <name type="scientific">Callorhinchus milii</name>
    <name type="common">Ghost shark</name>
    <dbReference type="NCBI Taxonomy" id="7868"/>
    <lineage>
        <taxon>Eukaryota</taxon>
        <taxon>Metazoa</taxon>
        <taxon>Chordata</taxon>
        <taxon>Craniata</taxon>
        <taxon>Vertebrata</taxon>
        <taxon>Chondrichthyes</taxon>
        <taxon>Holocephali</taxon>
        <taxon>Chimaeriformes</taxon>
        <taxon>Callorhinchidae</taxon>
        <taxon>Callorhinchus</taxon>
    </lineage>
</organism>
<sequence length="351" mass="39800">MLAVMVAMLPLLCLSQCREQNGAFYFNGNGNGEYFNGVKLHIEAPRDRIFAYRGENVTLTCRFHYQPELNATRKVRVKWTKLNLDFTKESDVMVAIGLRHRSFGEFKGRVYLRQRQPREVSLVIADVRLEDYGKYKCEVIDGLEDESSIVELELRGVVFPYQPRHGRYQLNFHEAKRACEQQDAMAASFEQLFQAWEEGLDWCNAGWLADGSVQYPITAPREPCGGKDISPGVRSYGQRHKDLHRFDVFCFASTLKGTLYLLQRPGGMSFSAAVTMCEEDGGQIAKVGQLFAAWKFLSFDRCQAGWLADGSVRYPIAFPRPNCGPSEPGVRTFGFPGKEHGRFGVFCHKTS</sequence>
<dbReference type="Proteomes" id="UP000314986">
    <property type="component" value="Unassembled WGS sequence"/>
</dbReference>
<feature type="domain" description="Link" evidence="11">
    <location>
        <begin position="157"/>
        <end position="252"/>
    </location>
</feature>
<evidence type="ECO:0000313" key="13">
    <source>
        <dbReference type="Ensembl" id="ENSCMIP00000023454.1"/>
    </source>
</evidence>
<evidence type="ECO:0000256" key="4">
    <source>
        <dbReference type="ARBA" id="ARBA00022737"/>
    </source>
</evidence>
<evidence type="ECO:0000256" key="9">
    <source>
        <dbReference type="SAM" id="SignalP"/>
    </source>
</evidence>
<gene>
    <name evidence="13" type="primary">LOC103188378</name>
</gene>
<dbReference type="InterPro" id="IPR016187">
    <property type="entry name" value="CTDL_fold"/>
</dbReference>
<keyword evidence="4" id="KW-0677">Repeat</keyword>
<dbReference type="CDD" id="cd03519">
    <property type="entry name" value="Link_domain_HAPLN_module_2"/>
    <property type="match status" value="1"/>
</dbReference>
<evidence type="ECO:0000313" key="14">
    <source>
        <dbReference type="Proteomes" id="UP000314986"/>
    </source>
</evidence>
<evidence type="ECO:0000256" key="2">
    <source>
        <dbReference type="ARBA" id="ARBA00022525"/>
    </source>
</evidence>
<feature type="disulfide bond" evidence="8">
    <location>
        <begin position="203"/>
        <end position="224"/>
    </location>
</feature>
<dbReference type="GO" id="GO:0002052">
    <property type="term" value="P:positive regulation of neuroblast proliferation"/>
    <property type="evidence" value="ECO:0007669"/>
    <property type="project" value="TreeGrafter"/>
</dbReference>
<evidence type="ECO:0000259" key="10">
    <source>
        <dbReference type="PROSITE" id="PS50835"/>
    </source>
</evidence>
<comment type="similarity">
    <text evidence="7">Belongs to the HAPLN family.</text>
</comment>
<feature type="signal peptide" evidence="9">
    <location>
        <begin position="1"/>
        <end position="17"/>
    </location>
</feature>
<dbReference type="GO" id="GO:0005615">
    <property type="term" value="C:extracellular space"/>
    <property type="evidence" value="ECO:0007669"/>
    <property type="project" value="TreeGrafter"/>
</dbReference>
<keyword evidence="14" id="KW-1185">Reference proteome</keyword>
<reference evidence="12 14" key="3">
    <citation type="journal article" date="2014" name="Nature">
        <title>Elephant shark genome provides unique insights into gnathostome evolution.</title>
        <authorList>
            <consortium name="International Elephant Shark Genome Sequencing Consortium"/>
            <person name="Venkatesh B."/>
            <person name="Lee A.P."/>
            <person name="Ravi V."/>
            <person name="Maurya A.K."/>
            <person name="Lian M.M."/>
            <person name="Swann J.B."/>
            <person name="Ohta Y."/>
            <person name="Flajnik M.F."/>
            <person name="Sutoh Y."/>
            <person name="Kasahara M."/>
            <person name="Hoon S."/>
            <person name="Gangu V."/>
            <person name="Roy S.W."/>
            <person name="Irimia M."/>
            <person name="Korzh V."/>
            <person name="Kondrychyn I."/>
            <person name="Lim Z.W."/>
            <person name="Tay B.H."/>
            <person name="Tohari S."/>
            <person name="Kong K.W."/>
            <person name="Ho S."/>
            <person name="Lorente-Galdos B."/>
            <person name="Quilez J."/>
            <person name="Marques-Bonet T."/>
            <person name="Raney B.J."/>
            <person name="Ingham P.W."/>
            <person name="Tay A."/>
            <person name="Hillier L.W."/>
            <person name="Minx P."/>
            <person name="Boehm T."/>
            <person name="Wilson R.K."/>
            <person name="Brenner S."/>
            <person name="Warren W.C."/>
        </authorList>
    </citation>
    <scope>NUCLEOTIDE SEQUENCE</scope>
    <source>
        <tissue evidence="12">Heart</tissue>
    </source>
</reference>
<dbReference type="InterPro" id="IPR003599">
    <property type="entry name" value="Ig_sub"/>
</dbReference>
<keyword evidence="9" id="KW-0732">Signal</keyword>